<proteinExistence type="predicted"/>
<dbReference type="AlphaFoldDB" id="A0A699J2D3"/>
<gene>
    <name evidence="2" type="ORF">Tci_578170</name>
</gene>
<sequence length="231" mass="26445">MCYGDQIANVPNKLKKDDVPRKTTSLTTAEEAVVGKLAKSIRIQELRFQQRQRSQLTIDSQIDEAVANMYNEYGHKLQGPAVEDLANKPEESINETDDADESDIDLSHDTLHRDDDDARSHNNQDHPNNRKGKNKKKRQKDVDKPSSRSSRRNRSLVVILQDDTPIMQPLEKADTLNQKHFNPELFPKKSGLAKRRMTCFDLFLKSDIDKDENHILGPSTVTIAKRFKELI</sequence>
<comment type="caution">
    <text evidence="2">The sequence shown here is derived from an EMBL/GenBank/DDBJ whole genome shotgun (WGS) entry which is preliminary data.</text>
</comment>
<feature type="region of interest" description="Disordered" evidence="1">
    <location>
        <begin position="78"/>
        <end position="156"/>
    </location>
</feature>
<evidence type="ECO:0000313" key="2">
    <source>
        <dbReference type="EMBL" id="GFA06198.1"/>
    </source>
</evidence>
<feature type="compositionally biased region" description="Acidic residues" evidence="1">
    <location>
        <begin position="92"/>
        <end position="104"/>
    </location>
</feature>
<protein>
    <submittedName>
        <fullName evidence="2">Uncharacterized protein</fullName>
    </submittedName>
</protein>
<dbReference type="EMBL" id="BKCJ010363058">
    <property type="protein sequence ID" value="GFA06198.1"/>
    <property type="molecule type" value="Genomic_DNA"/>
</dbReference>
<accession>A0A699J2D3</accession>
<reference evidence="2" key="1">
    <citation type="journal article" date="2019" name="Sci. Rep.">
        <title>Draft genome of Tanacetum cinerariifolium, the natural source of mosquito coil.</title>
        <authorList>
            <person name="Yamashiro T."/>
            <person name="Shiraishi A."/>
            <person name="Satake H."/>
            <person name="Nakayama K."/>
        </authorList>
    </citation>
    <scope>NUCLEOTIDE SEQUENCE</scope>
</reference>
<evidence type="ECO:0000256" key="1">
    <source>
        <dbReference type="SAM" id="MobiDB-lite"/>
    </source>
</evidence>
<name>A0A699J2D3_TANCI</name>
<feature type="compositionally biased region" description="Basic residues" evidence="1">
    <location>
        <begin position="129"/>
        <end position="139"/>
    </location>
</feature>
<feature type="compositionally biased region" description="Basic and acidic residues" evidence="1">
    <location>
        <begin position="105"/>
        <end position="128"/>
    </location>
</feature>
<organism evidence="2">
    <name type="scientific">Tanacetum cinerariifolium</name>
    <name type="common">Dalmatian daisy</name>
    <name type="synonym">Chrysanthemum cinerariifolium</name>
    <dbReference type="NCBI Taxonomy" id="118510"/>
    <lineage>
        <taxon>Eukaryota</taxon>
        <taxon>Viridiplantae</taxon>
        <taxon>Streptophyta</taxon>
        <taxon>Embryophyta</taxon>
        <taxon>Tracheophyta</taxon>
        <taxon>Spermatophyta</taxon>
        <taxon>Magnoliopsida</taxon>
        <taxon>eudicotyledons</taxon>
        <taxon>Gunneridae</taxon>
        <taxon>Pentapetalae</taxon>
        <taxon>asterids</taxon>
        <taxon>campanulids</taxon>
        <taxon>Asterales</taxon>
        <taxon>Asteraceae</taxon>
        <taxon>Asteroideae</taxon>
        <taxon>Anthemideae</taxon>
        <taxon>Anthemidinae</taxon>
        <taxon>Tanacetum</taxon>
    </lineage>
</organism>